<dbReference type="AlphaFoldDB" id="A0A6A5VAM5"/>
<proteinExistence type="predicted"/>
<accession>A0A6A5VAM5</accession>
<gene>
    <name evidence="1" type="ORF">BU23DRAFT_532168</name>
</gene>
<organism evidence="1 2">
    <name type="scientific">Bimuria novae-zelandiae CBS 107.79</name>
    <dbReference type="NCBI Taxonomy" id="1447943"/>
    <lineage>
        <taxon>Eukaryota</taxon>
        <taxon>Fungi</taxon>
        <taxon>Dikarya</taxon>
        <taxon>Ascomycota</taxon>
        <taxon>Pezizomycotina</taxon>
        <taxon>Dothideomycetes</taxon>
        <taxon>Pleosporomycetidae</taxon>
        <taxon>Pleosporales</taxon>
        <taxon>Massarineae</taxon>
        <taxon>Didymosphaeriaceae</taxon>
        <taxon>Bimuria</taxon>
    </lineage>
</organism>
<evidence type="ECO:0000313" key="2">
    <source>
        <dbReference type="Proteomes" id="UP000800036"/>
    </source>
</evidence>
<dbReference type="OrthoDB" id="3467882at2759"/>
<name>A0A6A5VAM5_9PLEO</name>
<dbReference type="EMBL" id="ML976676">
    <property type="protein sequence ID" value="KAF1974175.1"/>
    <property type="molecule type" value="Genomic_DNA"/>
</dbReference>
<keyword evidence="2" id="KW-1185">Reference proteome</keyword>
<sequence length="374" mass="42783">MQKFHRKLSFHLRPESHSLMLGTSRAFHDPTRTKGLSRCLRLRLSPCCVVRLFTLYSSLFHSLVLRSGCRYEALLFPLISYFVVRVWASGYQGCLERILLYNAYQIDEYNGPNDRKIGFKCRQWDAATGTCRNNQWDECRSRTGGRCNFDELCFFLGRALRNNGWQALIPGTDRLDVRLSAQNCMNLHYPNNPASPIRRIYNFPPHSAMKGGGTKWNEFVVDLSAHINDTYRRMPKPLTDEENAKFSNFDYAADRVREARTGDHGPHLVRNAQARLTVPVVTRNMGANPAAAFPRSPQAGTVWQTVDWVATVTQFPANTVAGALARSNARAEISALWRWFYRGTDRVNESAREHFQVNESYRQGHRASIRCRGA</sequence>
<dbReference type="Proteomes" id="UP000800036">
    <property type="component" value="Unassembled WGS sequence"/>
</dbReference>
<evidence type="ECO:0000313" key="1">
    <source>
        <dbReference type="EMBL" id="KAF1974175.1"/>
    </source>
</evidence>
<protein>
    <submittedName>
        <fullName evidence="1">Uncharacterized protein</fullName>
    </submittedName>
</protein>
<reference evidence="1" key="1">
    <citation type="journal article" date="2020" name="Stud. Mycol.">
        <title>101 Dothideomycetes genomes: a test case for predicting lifestyles and emergence of pathogens.</title>
        <authorList>
            <person name="Haridas S."/>
            <person name="Albert R."/>
            <person name="Binder M."/>
            <person name="Bloem J."/>
            <person name="Labutti K."/>
            <person name="Salamov A."/>
            <person name="Andreopoulos B."/>
            <person name="Baker S."/>
            <person name="Barry K."/>
            <person name="Bills G."/>
            <person name="Bluhm B."/>
            <person name="Cannon C."/>
            <person name="Castanera R."/>
            <person name="Culley D."/>
            <person name="Daum C."/>
            <person name="Ezra D."/>
            <person name="Gonzalez J."/>
            <person name="Henrissat B."/>
            <person name="Kuo A."/>
            <person name="Liang C."/>
            <person name="Lipzen A."/>
            <person name="Lutzoni F."/>
            <person name="Magnuson J."/>
            <person name="Mondo S."/>
            <person name="Nolan M."/>
            <person name="Ohm R."/>
            <person name="Pangilinan J."/>
            <person name="Park H.-J."/>
            <person name="Ramirez L."/>
            <person name="Alfaro M."/>
            <person name="Sun H."/>
            <person name="Tritt A."/>
            <person name="Yoshinaga Y."/>
            <person name="Zwiers L.-H."/>
            <person name="Turgeon B."/>
            <person name="Goodwin S."/>
            <person name="Spatafora J."/>
            <person name="Crous P."/>
            <person name="Grigoriev I."/>
        </authorList>
    </citation>
    <scope>NUCLEOTIDE SEQUENCE</scope>
    <source>
        <strain evidence="1">CBS 107.79</strain>
    </source>
</reference>